<dbReference type="PANTHER" id="PTHR43065">
    <property type="entry name" value="SENSOR HISTIDINE KINASE"/>
    <property type="match status" value="1"/>
</dbReference>
<comment type="caution">
    <text evidence="7">The sequence shown here is derived from an EMBL/GenBank/DDBJ whole genome shotgun (WGS) entry which is preliminary data.</text>
</comment>
<dbReference type="Gene3D" id="3.40.50.2300">
    <property type="match status" value="1"/>
</dbReference>
<dbReference type="InterPro" id="IPR013656">
    <property type="entry name" value="PAS_4"/>
</dbReference>
<dbReference type="SUPFAM" id="SSF55874">
    <property type="entry name" value="ATPase domain of HSP90 chaperone/DNA topoisomerase II/histidine kinase"/>
    <property type="match status" value="1"/>
</dbReference>
<dbReference type="SUPFAM" id="SSF55785">
    <property type="entry name" value="PYP-like sensor domain (PAS domain)"/>
    <property type="match status" value="2"/>
</dbReference>
<dbReference type="Pfam" id="PF08448">
    <property type="entry name" value="PAS_4"/>
    <property type="match status" value="1"/>
</dbReference>
<name>A0ABV8UME6_9PROT</name>
<dbReference type="Gene3D" id="1.10.287.130">
    <property type="match status" value="1"/>
</dbReference>
<evidence type="ECO:0000259" key="6">
    <source>
        <dbReference type="PROSITE" id="PS50110"/>
    </source>
</evidence>
<dbReference type="Gene3D" id="3.30.450.20">
    <property type="entry name" value="PAS domain"/>
    <property type="match status" value="2"/>
</dbReference>
<dbReference type="Pfam" id="PF13426">
    <property type="entry name" value="PAS_9"/>
    <property type="match status" value="1"/>
</dbReference>
<evidence type="ECO:0000256" key="3">
    <source>
        <dbReference type="ARBA" id="ARBA00022553"/>
    </source>
</evidence>
<evidence type="ECO:0000313" key="8">
    <source>
        <dbReference type="Proteomes" id="UP001595799"/>
    </source>
</evidence>
<keyword evidence="3 4" id="KW-0597">Phosphoprotein</keyword>
<evidence type="ECO:0000256" key="1">
    <source>
        <dbReference type="ARBA" id="ARBA00000085"/>
    </source>
</evidence>
<proteinExistence type="predicted"/>
<dbReference type="Pfam" id="PF00072">
    <property type="entry name" value="Response_reg"/>
    <property type="match status" value="1"/>
</dbReference>
<dbReference type="InterPro" id="IPR005467">
    <property type="entry name" value="His_kinase_dom"/>
</dbReference>
<dbReference type="EC" id="2.7.13.3" evidence="2"/>
<organism evidence="7 8">
    <name type="scientific">Fodinicurvata halophila</name>
    <dbReference type="NCBI Taxonomy" id="1419723"/>
    <lineage>
        <taxon>Bacteria</taxon>
        <taxon>Pseudomonadati</taxon>
        <taxon>Pseudomonadota</taxon>
        <taxon>Alphaproteobacteria</taxon>
        <taxon>Rhodospirillales</taxon>
        <taxon>Rhodovibrionaceae</taxon>
        <taxon>Fodinicurvata</taxon>
    </lineage>
</organism>
<dbReference type="CDD" id="cd00082">
    <property type="entry name" value="HisKA"/>
    <property type="match status" value="1"/>
</dbReference>
<dbReference type="PANTHER" id="PTHR43065:SF49">
    <property type="entry name" value="HISTIDINE KINASE"/>
    <property type="match status" value="1"/>
</dbReference>
<evidence type="ECO:0000256" key="4">
    <source>
        <dbReference type="PROSITE-ProRule" id="PRU00169"/>
    </source>
</evidence>
<dbReference type="SUPFAM" id="SSF52172">
    <property type="entry name" value="CheY-like"/>
    <property type="match status" value="1"/>
</dbReference>
<dbReference type="PRINTS" id="PR00344">
    <property type="entry name" value="BCTRLSENSOR"/>
</dbReference>
<dbReference type="NCBIfam" id="TIGR00229">
    <property type="entry name" value="sensory_box"/>
    <property type="match status" value="1"/>
</dbReference>
<dbReference type="InterPro" id="IPR036890">
    <property type="entry name" value="HATPase_C_sf"/>
</dbReference>
<dbReference type="InterPro" id="IPR003661">
    <property type="entry name" value="HisK_dim/P_dom"/>
</dbReference>
<protein>
    <recommendedName>
        <fullName evidence="2">histidine kinase</fullName>
        <ecNumber evidence="2">2.7.13.3</ecNumber>
    </recommendedName>
</protein>
<dbReference type="Gene3D" id="3.30.565.10">
    <property type="entry name" value="Histidine kinase-like ATPase, C-terminal domain"/>
    <property type="match status" value="1"/>
</dbReference>
<dbReference type="EMBL" id="JBHSCW010000004">
    <property type="protein sequence ID" value="MFC4351993.1"/>
    <property type="molecule type" value="Genomic_DNA"/>
</dbReference>
<feature type="domain" description="Response regulatory" evidence="6">
    <location>
        <begin position="584"/>
        <end position="698"/>
    </location>
</feature>
<dbReference type="InterPro" id="IPR003594">
    <property type="entry name" value="HATPase_dom"/>
</dbReference>
<dbReference type="RefSeq" id="WP_382422337.1">
    <property type="nucleotide sequence ID" value="NZ_JBHSCW010000004.1"/>
</dbReference>
<dbReference type="InterPro" id="IPR036097">
    <property type="entry name" value="HisK_dim/P_sf"/>
</dbReference>
<dbReference type="PROSITE" id="PS50109">
    <property type="entry name" value="HIS_KIN"/>
    <property type="match status" value="1"/>
</dbReference>
<dbReference type="SMART" id="SM00448">
    <property type="entry name" value="REC"/>
    <property type="match status" value="1"/>
</dbReference>
<accession>A0ABV8UME6</accession>
<dbReference type="InterPro" id="IPR035965">
    <property type="entry name" value="PAS-like_dom_sf"/>
</dbReference>
<comment type="catalytic activity">
    <reaction evidence="1">
        <text>ATP + protein L-histidine = ADP + protein N-phospho-L-histidine.</text>
        <dbReference type="EC" id="2.7.13.3"/>
    </reaction>
</comment>
<dbReference type="SMART" id="SM00387">
    <property type="entry name" value="HATPase_c"/>
    <property type="match status" value="1"/>
</dbReference>
<feature type="domain" description="Histidine kinase" evidence="5">
    <location>
        <begin position="340"/>
        <end position="563"/>
    </location>
</feature>
<sequence length="705" mass="77436">MGSGEDLVQGSQDELSELVEILHRTYQRITELTGGSADSVVHTGSGTSYLLPDIQGELQRMEAMERQHASERAAILNALPAHIALLDHSGRILAVNDTWRSLAEENGAAGTVEPVGQNYLDICESARGASAFWAGDVAGGLRSVLNRRQSRYTQEYSCLSSGEERWFLLAVTGLERDDRSGAVVMHLDVTDRHQAHQKADDLRRRLERLVDQAKVGILVHRNFKPIIANRELARLLGYDSPEGILALADSRDLFSEEEHARITDYNEARTSGGEAPAIYQVKGKRRDGSVVVIENRAFTIEWGDETAVCAMLSDITAQLETEEQLRQAQRLEAIGQLTGGVAHDFNNLLTVILGNAETLADSLSGQDDLRQMAEITVKTAERGAQLTNRLLAFARRQDLESESVDLNRLIGEMNELIRRTFGRSIEIQLALDEDVALALVDPGQLENAILNLCINARDAMPEGGRIVMETANASAAHVMERVQDAKAEGSFVMVAVEDTGTGMDENALKRAFEPFFTTKVVGEGSGLGLSMVYGFVRQSNGFVNIESTPGAGTRVELYLPQSELDEQASMTRQAEAVDSHGEETILLVEDDDAVREYVYLQLRSLGYDVLLASSALEALEILKRARKVDLLFTDIIMPGGMNGRELAREVSETYPQLPILFTSGHAEGVPGRDEESSEFLLQKPFRRQELAEKLRTVLGQGKSGS</sequence>
<dbReference type="PROSITE" id="PS50110">
    <property type="entry name" value="RESPONSE_REGULATORY"/>
    <property type="match status" value="1"/>
</dbReference>
<evidence type="ECO:0000313" key="7">
    <source>
        <dbReference type="EMBL" id="MFC4351993.1"/>
    </source>
</evidence>
<evidence type="ECO:0000259" key="5">
    <source>
        <dbReference type="PROSITE" id="PS50109"/>
    </source>
</evidence>
<dbReference type="InterPro" id="IPR000014">
    <property type="entry name" value="PAS"/>
</dbReference>
<keyword evidence="8" id="KW-1185">Reference proteome</keyword>
<dbReference type="InterPro" id="IPR011006">
    <property type="entry name" value="CheY-like_superfamily"/>
</dbReference>
<feature type="modified residue" description="4-aspartylphosphate" evidence="4">
    <location>
        <position position="634"/>
    </location>
</feature>
<dbReference type="Pfam" id="PF00512">
    <property type="entry name" value="HisKA"/>
    <property type="match status" value="1"/>
</dbReference>
<dbReference type="InterPro" id="IPR004358">
    <property type="entry name" value="Sig_transdc_His_kin-like_C"/>
</dbReference>
<dbReference type="InterPro" id="IPR001789">
    <property type="entry name" value="Sig_transdc_resp-reg_receiver"/>
</dbReference>
<gene>
    <name evidence="7" type="ORF">ACFOW6_10605</name>
</gene>
<dbReference type="Proteomes" id="UP001595799">
    <property type="component" value="Unassembled WGS sequence"/>
</dbReference>
<dbReference type="SUPFAM" id="SSF47384">
    <property type="entry name" value="Homodimeric domain of signal transducing histidine kinase"/>
    <property type="match status" value="1"/>
</dbReference>
<dbReference type="SMART" id="SM00388">
    <property type="entry name" value="HisKA"/>
    <property type="match status" value="1"/>
</dbReference>
<reference evidence="8" key="1">
    <citation type="journal article" date="2019" name="Int. J. Syst. Evol. Microbiol.">
        <title>The Global Catalogue of Microorganisms (GCM) 10K type strain sequencing project: providing services to taxonomists for standard genome sequencing and annotation.</title>
        <authorList>
            <consortium name="The Broad Institute Genomics Platform"/>
            <consortium name="The Broad Institute Genome Sequencing Center for Infectious Disease"/>
            <person name="Wu L."/>
            <person name="Ma J."/>
        </authorList>
    </citation>
    <scope>NUCLEOTIDE SEQUENCE [LARGE SCALE GENOMIC DNA]</scope>
    <source>
        <strain evidence="8">CECT 8472</strain>
    </source>
</reference>
<dbReference type="Pfam" id="PF02518">
    <property type="entry name" value="HATPase_c"/>
    <property type="match status" value="1"/>
</dbReference>
<evidence type="ECO:0000256" key="2">
    <source>
        <dbReference type="ARBA" id="ARBA00012438"/>
    </source>
</evidence>